<dbReference type="InterPro" id="IPR024096">
    <property type="entry name" value="NO_sig/Golgi_transp_ligand-bd"/>
</dbReference>
<dbReference type="RefSeq" id="WP_301242740.1">
    <property type="nucleotide sequence ID" value="NZ_JAROCC010000004.1"/>
</dbReference>
<gene>
    <name evidence="1" type="ORF">P5G49_06825</name>
</gene>
<dbReference type="EMBL" id="JAROCC010000004">
    <property type="protein sequence ID" value="MDN4607195.1"/>
    <property type="molecule type" value="Genomic_DNA"/>
</dbReference>
<dbReference type="Pfam" id="PF10702">
    <property type="entry name" value="DUF2507"/>
    <property type="match status" value="1"/>
</dbReference>
<evidence type="ECO:0000313" key="1">
    <source>
        <dbReference type="EMBL" id="MDN4607195.1"/>
    </source>
</evidence>
<dbReference type="Proteomes" id="UP001175097">
    <property type="component" value="Unassembled WGS sequence"/>
</dbReference>
<organism evidence="1 2">
    <name type="scientific">Sporosarcina highlanderae</name>
    <dbReference type="NCBI Taxonomy" id="3035916"/>
    <lineage>
        <taxon>Bacteria</taxon>
        <taxon>Bacillati</taxon>
        <taxon>Bacillota</taxon>
        <taxon>Bacilli</taxon>
        <taxon>Bacillales</taxon>
        <taxon>Caryophanaceae</taxon>
        <taxon>Sporosarcina</taxon>
    </lineage>
</organism>
<dbReference type="InterPro" id="IPR019642">
    <property type="entry name" value="DUF2507"/>
</dbReference>
<evidence type="ECO:0000313" key="2">
    <source>
        <dbReference type="Proteomes" id="UP001175097"/>
    </source>
</evidence>
<comment type="caution">
    <text evidence="1">The sequence shown here is derived from an EMBL/GenBank/DDBJ whole genome shotgun (WGS) entry which is preliminary data.</text>
</comment>
<dbReference type="Gene3D" id="3.30.1380.20">
    <property type="entry name" value="Trafficking protein particle complex subunit 3"/>
    <property type="match status" value="1"/>
</dbReference>
<name>A0ABT8JPW4_9BACL</name>
<reference evidence="1" key="1">
    <citation type="submission" date="2023-03" db="EMBL/GenBank/DDBJ databases">
        <title>MT1 and MT2 Draft Genomes of Novel Species.</title>
        <authorList>
            <person name="Venkateswaran K."/>
        </authorList>
    </citation>
    <scope>NUCLEOTIDE SEQUENCE</scope>
    <source>
        <strain evidence="1">F6_3S_P_2</strain>
    </source>
</reference>
<accession>A0ABT8JPW4</accession>
<keyword evidence="2" id="KW-1185">Reference proteome</keyword>
<proteinExistence type="predicted"/>
<dbReference type="SUPFAM" id="SSF111126">
    <property type="entry name" value="Ligand-binding domain in the NO signalling and Golgi transport"/>
    <property type="match status" value="1"/>
</dbReference>
<sequence>MDNHTFGTPTQLGYEILRDHVLPMILGKHEEDILYWAGKDIARKFPIFSVDELPDFFVEAGWGPLTPFAGKTSKDEAIFFLSQEDRTLLEKRSYQLEAGFIAEQFQKLNGFLTECYGEKVPKENHVRFQVKWDTKTKL</sequence>
<protein>
    <submittedName>
        <fullName evidence="1">YslB family protein</fullName>
    </submittedName>
</protein>